<sequence>MVTSVVLLFLLFANFVPSRPSIREEKSPALLGRHIPTEPSINIETRHWWTQKMQRRTVLDSMGVEDSTMNRNNLEIASAVE</sequence>
<organism evidence="2 3">
    <name type="scientific">Acanthoscelides obtectus</name>
    <name type="common">Bean weevil</name>
    <name type="synonym">Bruchus obtectus</name>
    <dbReference type="NCBI Taxonomy" id="200917"/>
    <lineage>
        <taxon>Eukaryota</taxon>
        <taxon>Metazoa</taxon>
        <taxon>Ecdysozoa</taxon>
        <taxon>Arthropoda</taxon>
        <taxon>Hexapoda</taxon>
        <taxon>Insecta</taxon>
        <taxon>Pterygota</taxon>
        <taxon>Neoptera</taxon>
        <taxon>Endopterygota</taxon>
        <taxon>Coleoptera</taxon>
        <taxon>Polyphaga</taxon>
        <taxon>Cucujiformia</taxon>
        <taxon>Chrysomeloidea</taxon>
        <taxon>Chrysomelidae</taxon>
        <taxon>Bruchinae</taxon>
        <taxon>Bruchini</taxon>
        <taxon>Acanthoscelides</taxon>
    </lineage>
</organism>
<keyword evidence="1" id="KW-0732">Signal</keyword>
<name>A0A9P0QA67_ACAOB</name>
<proteinExistence type="predicted"/>
<accession>A0A9P0QA67</accession>
<evidence type="ECO:0000256" key="1">
    <source>
        <dbReference type="SAM" id="SignalP"/>
    </source>
</evidence>
<protein>
    <recommendedName>
        <fullName evidence="4">Secreted protein</fullName>
    </recommendedName>
</protein>
<feature type="chain" id="PRO_5040331529" description="Secreted protein" evidence="1">
    <location>
        <begin position="19"/>
        <end position="81"/>
    </location>
</feature>
<evidence type="ECO:0000313" key="3">
    <source>
        <dbReference type="Proteomes" id="UP001152888"/>
    </source>
</evidence>
<dbReference type="EMBL" id="CAKOFQ010008320">
    <property type="protein sequence ID" value="CAH2013416.1"/>
    <property type="molecule type" value="Genomic_DNA"/>
</dbReference>
<reference evidence="2" key="1">
    <citation type="submission" date="2022-03" db="EMBL/GenBank/DDBJ databases">
        <authorList>
            <person name="Sayadi A."/>
        </authorList>
    </citation>
    <scope>NUCLEOTIDE SEQUENCE</scope>
</reference>
<comment type="caution">
    <text evidence="2">The sequence shown here is derived from an EMBL/GenBank/DDBJ whole genome shotgun (WGS) entry which is preliminary data.</text>
</comment>
<gene>
    <name evidence="2" type="ORF">ACAOBT_LOCUS33455</name>
</gene>
<evidence type="ECO:0008006" key="4">
    <source>
        <dbReference type="Google" id="ProtNLM"/>
    </source>
</evidence>
<dbReference type="Proteomes" id="UP001152888">
    <property type="component" value="Unassembled WGS sequence"/>
</dbReference>
<dbReference type="AlphaFoldDB" id="A0A9P0QA67"/>
<feature type="signal peptide" evidence="1">
    <location>
        <begin position="1"/>
        <end position="18"/>
    </location>
</feature>
<evidence type="ECO:0000313" key="2">
    <source>
        <dbReference type="EMBL" id="CAH2013416.1"/>
    </source>
</evidence>
<keyword evidence="3" id="KW-1185">Reference proteome</keyword>